<feature type="region of interest" description="Disordered" evidence="2">
    <location>
        <begin position="256"/>
        <end position="277"/>
    </location>
</feature>
<protein>
    <submittedName>
        <fullName evidence="3">Uncharacterized protein</fullName>
    </submittedName>
</protein>
<dbReference type="EMBL" id="VSRR010015586">
    <property type="protein sequence ID" value="MPC58340.1"/>
    <property type="molecule type" value="Genomic_DNA"/>
</dbReference>
<evidence type="ECO:0000256" key="2">
    <source>
        <dbReference type="SAM" id="MobiDB-lite"/>
    </source>
</evidence>
<reference evidence="3 4" key="1">
    <citation type="submission" date="2019-05" db="EMBL/GenBank/DDBJ databases">
        <title>Another draft genome of Portunus trituberculatus and its Hox gene families provides insights of decapod evolution.</title>
        <authorList>
            <person name="Jeong J.-H."/>
            <person name="Song I."/>
            <person name="Kim S."/>
            <person name="Choi T."/>
            <person name="Kim D."/>
            <person name="Ryu S."/>
            <person name="Kim W."/>
        </authorList>
    </citation>
    <scope>NUCLEOTIDE SEQUENCE [LARGE SCALE GENOMIC DNA]</scope>
    <source>
        <tissue evidence="3">Muscle</tissue>
    </source>
</reference>
<organism evidence="3 4">
    <name type="scientific">Portunus trituberculatus</name>
    <name type="common">Swimming crab</name>
    <name type="synonym">Neptunus trituberculatus</name>
    <dbReference type="NCBI Taxonomy" id="210409"/>
    <lineage>
        <taxon>Eukaryota</taxon>
        <taxon>Metazoa</taxon>
        <taxon>Ecdysozoa</taxon>
        <taxon>Arthropoda</taxon>
        <taxon>Crustacea</taxon>
        <taxon>Multicrustacea</taxon>
        <taxon>Malacostraca</taxon>
        <taxon>Eumalacostraca</taxon>
        <taxon>Eucarida</taxon>
        <taxon>Decapoda</taxon>
        <taxon>Pleocyemata</taxon>
        <taxon>Brachyura</taxon>
        <taxon>Eubrachyura</taxon>
        <taxon>Portunoidea</taxon>
        <taxon>Portunidae</taxon>
        <taxon>Portuninae</taxon>
        <taxon>Portunus</taxon>
    </lineage>
</organism>
<evidence type="ECO:0000313" key="3">
    <source>
        <dbReference type="EMBL" id="MPC58340.1"/>
    </source>
</evidence>
<dbReference type="OrthoDB" id="6354508at2759"/>
<keyword evidence="1" id="KW-0175">Coiled coil</keyword>
<evidence type="ECO:0000256" key="1">
    <source>
        <dbReference type="SAM" id="Coils"/>
    </source>
</evidence>
<comment type="caution">
    <text evidence="3">The sequence shown here is derived from an EMBL/GenBank/DDBJ whole genome shotgun (WGS) entry which is preliminary data.</text>
</comment>
<evidence type="ECO:0000313" key="4">
    <source>
        <dbReference type="Proteomes" id="UP000324222"/>
    </source>
</evidence>
<feature type="compositionally biased region" description="Basic and acidic residues" evidence="2">
    <location>
        <begin position="507"/>
        <end position="527"/>
    </location>
</feature>
<accession>A0A5B7GDF4</accession>
<keyword evidence="4" id="KW-1185">Reference proteome</keyword>
<dbReference type="Proteomes" id="UP000324222">
    <property type="component" value="Unassembled WGS sequence"/>
</dbReference>
<feature type="region of interest" description="Disordered" evidence="2">
    <location>
        <begin position="493"/>
        <end position="527"/>
    </location>
</feature>
<name>A0A5B7GDF4_PORTR</name>
<sequence>MRQYVKDIGKYSFPHRTVEKDQHGSELASLREQHASEMTGMTLQVESLEKSHREEHHKLVEHLTHLSNSLGAQLEEEKGKVLGLQREKEEWEVHKKELEAESEERENLRRSLNEQITVREDLQEKLRQQFGRQLEEERKMENLQNVSESLSEDLKAENEKRKIVEGKLEEEMKNARKWFEEKTALEVNQKQVVLQLQVAEEELAKAVASSIIWSKDKQNLSYEIDALCTEKKCWSQKEELLSKKNESLNAENKDLTEQNKNLGNEKEHLLEQNRSLSNEKEVLTEEREILMKQVQDLTTERESVVQLMEEVRSLGEVVEAGQVERKRLEDVCASKEAELEQLKEKYTQTLASKESDFKELEESYKKKLLSKDIELQELEENFKEKFSLKEKEIKELEEMYEKKCSQKDNELQELLERIALKESELEELKKKDRKMEILHENCLGLLEHLQSGEEERKKIEEECEDKCEMLNTVLRKVDVKLCEATSLVSKQRVSAGEKMQRAGPRSNLEEAPSKLRESETPHISMDRSKCEREMESCKLLEELHYVKEKLEAGKKNEEDLTKQLTLSEKEKKQLANEAEVMRQKIHDQHFTITSLQNEKSRLGQHIMQLEGERSSLRAEESRHQKYKLNMQKELSTLKAEVTTQKQKIKLLQEEMKRFNQAFAALTQEGIDCPEKLRDTLTTLNCLCSKLESLLSSEKEDDPLWLTAFSQELQTQWEHYRTTLDNLMDLQQHTDTLLQDKLEADLRNISLSAELDSFKGNITLDESGMDGGLEGKALEEKEDNENEDLMLKSVREENKVLKQCLDNKSLLLRLERLHLSNPKPNFEVRFSLFMSDCL</sequence>
<feature type="coiled-coil region" evidence="1">
    <location>
        <begin position="325"/>
        <end position="469"/>
    </location>
</feature>
<feature type="coiled-coil region" evidence="1">
    <location>
        <begin position="557"/>
        <end position="668"/>
    </location>
</feature>
<dbReference type="AlphaFoldDB" id="A0A5B7GDF4"/>
<proteinExistence type="predicted"/>
<gene>
    <name evidence="3" type="ORF">E2C01_052340</name>
</gene>
<feature type="coiled-coil region" evidence="1">
    <location>
        <begin position="74"/>
        <end position="174"/>
    </location>
</feature>